<dbReference type="InterPro" id="IPR003439">
    <property type="entry name" value="ABC_transporter-like_ATP-bd"/>
</dbReference>
<dbReference type="GO" id="GO:0043190">
    <property type="term" value="C:ATP-binding cassette (ABC) transporter complex"/>
    <property type="evidence" value="ECO:0007669"/>
    <property type="project" value="InterPro"/>
</dbReference>
<reference evidence="5 6" key="1">
    <citation type="submission" date="2017-07" db="EMBL/GenBank/DDBJ databases">
        <title>blaIMP-27 on transferable plasmids in Proteus mirabilis and Providencia rettgeri.</title>
        <authorList>
            <person name="Potter R."/>
        </authorList>
    </citation>
    <scope>NUCLEOTIDE SEQUENCE [LARGE SCALE GENOMIC DNA]</scope>
    <source>
        <strain evidence="5 6">PR1</strain>
    </source>
</reference>
<dbReference type="PANTHER" id="PTHR42781:SF4">
    <property type="entry name" value="SPERMIDINE_PUTRESCINE IMPORT ATP-BINDING PROTEIN POTA"/>
    <property type="match status" value="1"/>
</dbReference>
<keyword evidence="1" id="KW-0813">Transport</keyword>
<dbReference type="FunFam" id="3.40.50.300:FF:000425">
    <property type="entry name" value="Probable ABC transporter, ATP-binding subunit"/>
    <property type="match status" value="1"/>
</dbReference>
<dbReference type="PROSITE" id="PS00211">
    <property type="entry name" value="ABC_TRANSPORTER_1"/>
    <property type="match status" value="1"/>
</dbReference>
<dbReference type="SUPFAM" id="SSF52540">
    <property type="entry name" value="P-loop containing nucleoside triphosphate hydrolases"/>
    <property type="match status" value="1"/>
</dbReference>
<dbReference type="InterPro" id="IPR027417">
    <property type="entry name" value="P-loop_NTPase"/>
</dbReference>
<sequence>MLMKRKATTAMQQTEHSGITLESLRVSYHNNVVLKPLDLTIDSGEILVLIGPSGSGKTTVLRAIAGFAQPDSGRILLGDMDITHLPPYQRGLGMVVQNYALFPHMKVEENVAFGLRAQKQPKALINERVIEALKIVGMTDYATRYPHQLSGGQQQRVAIARAIAVRPRVLLLDEPLSALDAQIRHNMVEEIARLHRELPDLTILYVTHDQTEALALGDKIGIMKDGYLVAHGEKNALYHRPPNRFAAEFLGRANILAATALGFSTSPGKVNVSCGGTLLEAHTLGMRAGTHKWVCIRPQHITLVPNSNTTNQLQATLTSIRWQGDLTHLICDVAGETVSVAITHLASPPKIGDKLTLWFSPADTVLIEE</sequence>
<dbReference type="RefSeq" id="WP_094961638.1">
    <property type="nucleotide sequence ID" value="NZ_NOWC01000011.1"/>
</dbReference>
<comment type="caution">
    <text evidence="5">The sequence shown here is derived from an EMBL/GenBank/DDBJ whole genome shotgun (WGS) entry which is preliminary data.</text>
</comment>
<name>A0A264VT38_PRORE</name>
<keyword evidence="3 5" id="KW-0067">ATP-binding</keyword>
<evidence type="ECO:0000256" key="1">
    <source>
        <dbReference type="ARBA" id="ARBA00022448"/>
    </source>
</evidence>
<accession>A0A264VT38</accession>
<gene>
    <name evidence="5" type="primary">phnT</name>
    <name evidence="5" type="ORF">CHI95_10820</name>
</gene>
<dbReference type="NCBIfam" id="TIGR03258">
    <property type="entry name" value="PhnT"/>
    <property type="match status" value="1"/>
</dbReference>
<proteinExistence type="predicted"/>
<evidence type="ECO:0000259" key="4">
    <source>
        <dbReference type="PROSITE" id="PS50893"/>
    </source>
</evidence>
<dbReference type="InterPro" id="IPR013611">
    <property type="entry name" value="Transp-assoc_OB_typ2"/>
</dbReference>
<dbReference type="InterPro" id="IPR003593">
    <property type="entry name" value="AAA+_ATPase"/>
</dbReference>
<dbReference type="GO" id="GO:0005524">
    <property type="term" value="F:ATP binding"/>
    <property type="evidence" value="ECO:0007669"/>
    <property type="project" value="UniProtKB-KW"/>
</dbReference>
<organism evidence="5 6">
    <name type="scientific">Providencia rettgeri</name>
    <dbReference type="NCBI Taxonomy" id="587"/>
    <lineage>
        <taxon>Bacteria</taxon>
        <taxon>Pseudomonadati</taxon>
        <taxon>Pseudomonadota</taxon>
        <taxon>Gammaproteobacteria</taxon>
        <taxon>Enterobacterales</taxon>
        <taxon>Morganellaceae</taxon>
        <taxon>Providencia</taxon>
    </lineage>
</organism>
<feature type="domain" description="ABC transporter" evidence="4">
    <location>
        <begin position="19"/>
        <end position="250"/>
    </location>
</feature>
<evidence type="ECO:0000256" key="2">
    <source>
        <dbReference type="ARBA" id="ARBA00022741"/>
    </source>
</evidence>
<evidence type="ECO:0000313" key="5">
    <source>
        <dbReference type="EMBL" id="OZS74518.1"/>
    </source>
</evidence>
<dbReference type="STRING" id="587.RB151_040730"/>
<dbReference type="GO" id="GO:0015697">
    <property type="term" value="P:quaternary ammonium group transport"/>
    <property type="evidence" value="ECO:0007669"/>
    <property type="project" value="UniProtKB-ARBA"/>
</dbReference>
<dbReference type="InterPro" id="IPR008995">
    <property type="entry name" value="Mo/tungstate-bd_C_term_dom"/>
</dbReference>
<dbReference type="Pfam" id="PF08402">
    <property type="entry name" value="TOBE_2"/>
    <property type="match status" value="1"/>
</dbReference>
<dbReference type="PROSITE" id="PS50893">
    <property type="entry name" value="ABC_TRANSPORTER_2"/>
    <property type="match status" value="1"/>
</dbReference>
<dbReference type="GO" id="GO:0016887">
    <property type="term" value="F:ATP hydrolysis activity"/>
    <property type="evidence" value="ECO:0007669"/>
    <property type="project" value="InterPro"/>
</dbReference>
<dbReference type="AlphaFoldDB" id="A0A264VT38"/>
<dbReference type="InterPro" id="IPR050093">
    <property type="entry name" value="ABC_SmlMolc_Importer"/>
</dbReference>
<dbReference type="InterPro" id="IPR017662">
    <property type="entry name" value="AminoethylPonate_ABC_PhnT"/>
</dbReference>
<protein>
    <submittedName>
        <fullName evidence="5">2-aminoethylphosphonate ABC transport system ATP-binding subunit PhnT</fullName>
    </submittedName>
</protein>
<dbReference type="Gene3D" id="3.40.50.300">
    <property type="entry name" value="P-loop containing nucleotide triphosphate hydrolases"/>
    <property type="match status" value="1"/>
</dbReference>
<dbReference type="SMART" id="SM00382">
    <property type="entry name" value="AAA"/>
    <property type="match status" value="1"/>
</dbReference>
<evidence type="ECO:0000313" key="6">
    <source>
        <dbReference type="Proteomes" id="UP000216001"/>
    </source>
</evidence>
<dbReference type="GO" id="GO:0022857">
    <property type="term" value="F:transmembrane transporter activity"/>
    <property type="evidence" value="ECO:0007669"/>
    <property type="project" value="InterPro"/>
</dbReference>
<dbReference type="Gene3D" id="2.40.50.100">
    <property type="match status" value="1"/>
</dbReference>
<keyword evidence="2" id="KW-0547">Nucleotide-binding</keyword>
<dbReference type="SUPFAM" id="SSF50331">
    <property type="entry name" value="MOP-like"/>
    <property type="match status" value="1"/>
</dbReference>
<dbReference type="PANTHER" id="PTHR42781">
    <property type="entry name" value="SPERMIDINE/PUTRESCINE IMPORT ATP-BINDING PROTEIN POTA"/>
    <property type="match status" value="1"/>
</dbReference>
<dbReference type="EMBL" id="NOWC01000011">
    <property type="protein sequence ID" value="OZS74518.1"/>
    <property type="molecule type" value="Genomic_DNA"/>
</dbReference>
<dbReference type="Proteomes" id="UP000216001">
    <property type="component" value="Unassembled WGS sequence"/>
</dbReference>
<dbReference type="Pfam" id="PF00005">
    <property type="entry name" value="ABC_tran"/>
    <property type="match status" value="1"/>
</dbReference>
<dbReference type="InterPro" id="IPR017871">
    <property type="entry name" value="ABC_transporter-like_CS"/>
</dbReference>
<evidence type="ECO:0000256" key="3">
    <source>
        <dbReference type="ARBA" id="ARBA00022840"/>
    </source>
</evidence>